<proteinExistence type="predicted"/>
<evidence type="ECO:0000313" key="1">
    <source>
        <dbReference type="EMBL" id="JAG05651.1"/>
    </source>
</evidence>
<accession>A0A0A9WE44</accession>
<gene>
    <name evidence="1" type="ORF">CM83_1438</name>
    <name evidence="2" type="ORF">g.6475</name>
</gene>
<sequence length="114" mass="12404">MRASDILHAFSTTPILHKTHAHDSGVNQFGLKPVNTYDYLNPTNLINFGRGTTFDNLGIRRSERGQIDSSPSLSGAPVTTHAQLAGLSGNDQLKMCENETMQLRLCMARGGNTC</sequence>
<name>A0A0A9WE44_LYGHE</name>
<reference evidence="2" key="3">
    <citation type="journal article" date="2016" name="Gigascience">
        <title>De novo construction of an expanded transcriptome assembly for the western tarnished plant bug, Lygus hesperus.</title>
        <authorList>
            <person name="Tassone E.E."/>
            <person name="Geib S.M."/>
            <person name="Hall B."/>
            <person name="Fabrick J.A."/>
            <person name="Brent C.S."/>
            <person name="Hull J.J."/>
        </authorList>
    </citation>
    <scope>NUCLEOTIDE SEQUENCE</scope>
</reference>
<reference evidence="1" key="1">
    <citation type="journal article" date="2014" name="PLoS ONE">
        <title>Transcriptome-Based Identification of ABC Transporters in the Western Tarnished Plant Bug Lygus hesperus.</title>
        <authorList>
            <person name="Hull J.J."/>
            <person name="Chaney K."/>
            <person name="Geib S.M."/>
            <person name="Fabrick J.A."/>
            <person name="Brent C.S."/>
            <person name="Walsh D."/>
            <person name="Lavine L.C."/>
        </authorList>
    </citation>
    <scope>NUCLEOTIDE SEQUENCE</scope>
</reference>
<evidence type="ECO:0000313" key="2">
    <source>
        <dbReference type="EMBL" id="JAQ00787.1"/>
    </source>
</evidence>
<protein>
    <submittedName>
        <fullName evidence="1">Uncharacterized protein</fullName>
    </submittedName>
</protein>
<dbReference type="AlphaFoldDB" id="A0A0A9WE44"/>
<reference evidence="1" key="2">
    <citation type="submission" date="2014-07" db="EMBL/GenBank/DDBJ databases">
        <authorList>
            <person name="Hull J."/>
        </authorList>
    </citation>
    <scope>NUCLEOTIDE SEQUENCE</scope>
</reference>
<organism evidence="1">
    <name type="scientific">Lygus hesperus</name>
    <name type="common">Western plant bug</name>
    <dbReference type="NCBI Taxonomy" id="30085"/>
    <lineage>
        <taxon>Eukaryota</taxon>
        <taxon>Metazoa</taxon>
        <taxon>Ecdysozoa</taxon>
        <taxon>Arthropoda</taxon>
        <taxon>Hexapoda</taxon>
        <taxon>Insecta</taxon>
        <taxon>Pterygota</taxon>
        <taxon>Neoptera</taxon>
        <taxon>Paraneoptera</taxon>
        <taxon>Hemiptera</taxon>
        <taxon>Heteroptera</taxon>
        <taxon>Panheteroptera</taxon>
        <taxon>Cimicomorpha</taxon>
        <taxon>Miridae</taxon>
        <taxon>Mirini</taxon>
        <taxon>Lygus</taxon>
    </lineage>
</organism>
<dbReference type="EMBL" id="GBHO01037953">
    <property type="protein sequence ID" value="JAG05651.1"/>
    <property type="molecule type" value="Transcribed_RNA"/>
</dbReference>
<dbReference type="EMBL" id="GDHC01017842">
    <property type="protein sequence ID" value="JAQ00787.1"/>
    <property type="molecule type" value="Transcribed_RNA"/>
</dbReference>